<feature type="region of interest" description="Disordered" evidence="1">
    <location>
        <begin position="1"/>
        <end position="20"/>
    </location>
</feature>
<evidence type="ECO:0000256" key="1">
    <source>
        <dbReference type="SAM" id="MobiDB-lite"/>
    </source>
</evidence>
<feature type="transmembrane region" description="Helical" evidence="2">
    <location>
        <begin position="310"/>
        <end position="330"/>
    </location>
</feature>
<organism evidence="3 4">
    <name type="scientific">Ustilago trichophora</name>
    <dbReference type="NCBI Taxonomy" id="86804"/>
    <lineage>
        <taxon>Eukaryota</taxon>
        <taxon>Fungi</taxon>
        <taxon>Dikarya</taxon>
        <taxon>Basidiomycota</taxon>
        <taxon>Ustilaginomycotina</taxon>
        <taxon>Ustilaginomycetes</taxon>
        <taxon>Ustilaginales</taxon>
        <taxon>Ustilaginaceae</taxon>
        <taxon>Ustilago</taxon>
    </lineage>
</organism>
<keyword evidence="2" id="KW-1133">Transmembrane helix</keyword>
<keyword evidence="2" id="KW-0812">Transmembrane</keyword>
<feature type="region of interest" description="Disordered" evidence="1">
    <location>
        <begin position="614"/>
        <end position="646"/>
    </location>
</feature>
<proteinExistence type="predicted"/>
<keyword evidence="4" id="KW-1185">Reference proteome</keyword>
<dbReference type="AlphaFoldDB" id="A0A5C3DRI7"/>
<reference evidence="3 4" key="1">
    <citation type="submission" date="2018-03" db="EMBL/GenBank/DDBJ databases">
        <authorList>
            <person name="Guldener U."/>
        </authorList>
    </citation>
    <scope>NUCLEOTIDE SEQUENCE [LARGE SCALE GENOMIC DNA]</scope>
    <source>
        <strain evidence="3 4">NBRC100155</strain>
    </source>
</reference>
<feature type="transmembrane region" description="Helical" evidence="2">
    <location>
        <begin position="565"/>
        <end position="589"/>
    </location>
</feature>
<feature type="transmembrane region" description="Helical" evidence="2">
    <location>
        <begin position="495"/>
        <end position="520"/>
    </location>
</feature>
<gene>
    <name evidence="3" type="ORF">UTRI_00231_B</name>
</gene>
<dbReference type="OrthoDB" id="18110at2759"/>
<evidence type="ECO:0000313" key="4">
    <source>
        <dbReference type="Proteomes" id="UP000324022"/>
    </source>
</evidence>
<evidence type="ECO:0000256" key="2">
    <source>
        <dbReference type="SAM" id="Phobius"/>
    </source>
</evidence>
<feature type="compositionally biased region" description="Basic residues" evidence="1">
    <location>
        <begin position="7"/>
        <end position="16"/>
    </location>
</feature>
<evidence type="ECO:0000313" key="3">
    <source>
        <dbReference type="EMBL" id="SPO19836.1"/>
    </source>
</evidence>
<feature type="transmembrane region" description="Helical" evidence="2">
    <location>
        <begin position="145"/>
        <end position="164"/>
    </location>
</feature>
<name>A0A5C3DRI7_9BASI</name>
<feature type="transmembrane region" description="Helical" evidence="2">
    <location>
        <begin position="103"/>
        <end position="125"/>
    </location>
</feature>
<feature type="transmembrane region" description="Helical" evidence="2">
    <location>
        <begin position="439"/>
        <end position="460"/>
    </location>
</feature>
<dbReference type="SUPFAM" id="SSF103473">
    <property type="entry name" value="MFS general substrate transporter"/>
    <property type="match status" value="1"/>
</dbReference>
<feature type="region of interest" description="Disordered" evidence="1">
    <location>
        <begin position="184"/>
        <end position="244"/>
    </location>
</feature>
<feature type="transmembrane region" description="Helical" evidence="2">
    <location>
        <begin position="666"/>
        <end position="688"/>
    </location>
</feature>
<feature type="transmembrane region" description="Helical" evidence="2">
    <location>
        <begin position="249"/>
        <end position="269"/>
    </location>
</feature>
<keyword evidence="2" id="KW-0472">Membrane</keyword>
<sequence>MDAQTRRQARPGRIGRHPSSASTSWLTILGFKPQVTWRNAIAFLVHCSASILFLVFLNASQPFLIHQLESNTNTNGSHTPSRAGSLSGSLIFYDELLSTFASLIWGALAEIVGLAAVTSTSYLFIAMGLVSYTFPTRPWPDLIPARLVFAIGGSGATAMLSGILSEYSGSSTEQTPVMGAEVAVQPASDQDPETASQGTLRPPSAQRQQARRDGADAGETQPLISSEARLPGSHHAGRDKLSKRRHGRVAAIAGVFTGIGALVAVFVLVRLPQKIAEYFEDHDAPALAVASHDHNKDAEGDLMLHRATVATFWLVAALALLVAATTAVGLRQRTNRPPRLNAADALEQRSQRRQQEDYGALHDSTIALAEDTRQARRARLRQRMERRSQSAWTNVIRSHIRRFISASIGGFRMVGPVRSSEDAEASKAQHRLALELRMAYLGGALARAFTIGTTAFLPLLVTHHYYTSGICRQLPSPNPDAPLPNDELKKLCRSAFTATAILGGTAQLTALLASPLIGFLCDALSPTMTISLTSALGAVGFYLLGVGTAGFAGDKQTGEEVPDPLTGLSIAAAVLVGFGQIGAIVSSLAGCARARSLIAEGEDEDSSLFAQANHDGEEADTGSAADTLVPGRQGSTQRHLSSRAQRSANIQDVTVEEAGQGPGAIAGAYSCTGSLSILVISKLGGFLFDMYVPSPFLLIGGFSAFVSLCGVAVGLTERFKQM</sequence>
<feature type="transmembrane region" description="Helical" evidence="2">
    <location>
        <begin position="694"/>
        <end position="715"/>
    </location>
</feature>
<dbReference type="PANTHER" id="PTHR23524:SF1">
    <property type="entry name" value="MRH DOMAIN-CONTAINING PROTEIN-RELATED"/>
    <property type="match status" value="1"/>
</dbReference>
<dbReference type="PANTHER" id="PTHR23524">
    <property type="entry name" value="TRANSPORTER, PUTATIVE (AFU_ORTHOLOGUE AFUA_8G04850)-RELATED"/>
    <property type="match status" value="1"/>
</dbReference>
<feature type="transmembrane region" description="Helical" evidence="2">
    <location>
        <begin position="40"/>
        <end position="59"/>
    </location>
</feature>
<dbReference type="InterPro" id="IPR036259">
    <property type="entry name" value="MFS_trans_sf"/>
</dbReference>
<accession>A0A5C3DRI7</accession>
<feature type="compositionally biased region" description="Polar residues" evidence="1">
    <location>
        <begin position="633"/>
        <end position="646"/>
    </location>
</feature>
<protein>
    <submittedName>
        <fullName evidence="3">Uncharacterized protein</fullName>
    </submittedName>
</protein>
<feature type="compositionally biased region" description="Basic residues" evidence="1">
    <location>
        <begin position="235"/>
        <end position="244"/>
    </location>
</feature>
<feature type="transmembrane region" description="Helical" evidence="2">
    <location>
        <begin position="532"/>
        <end position="553"/>
    </location>
</feature>
<dbReference type="Proteomes" id="UP000324022">
    <property type="component" value="Unassembled WGS sequence"/>
</dbReference>
<dbReference type="EMBL" id="OOIN01000001">
    <property type="protein sequence ID" value="SPO19836.1"/>
    <property type="molecule type" value="Genomic_DNA"/>
</dbReference>